<name>A0A670Z7D4_PSETE</name>
<dbReference type="Ensembl" id="ENSPTXT00000018287.1">
    <property type="protein sequence ID" value="ENSPTXP00000017755.1"/>
    <property type="gene ID" value="ENSPTXG00000012199.1"/>
</dbReference>
<dbReference type="Proteomes" id="UP000472273">
    <property type="component" value="Unplaced"/>
</dbReference>
<sequence length="74" mass="8462">MGWGYLGFLRPAGPKFAELFSTILTLLFPFAAYYRFLVLFFNCLLTFGSYFCFDIPSVLQEQFQGVSVFPPLSL</sequence>
<dbReference type="AlphaFoldDB" id="A0A670Z7D4"/>
<feature type="transmembrane region" description="Helical" evidence="1">
    <location>
        <begin position="32"/>
        <end position="53"/>
    </location>
</feature>
<keyword evidence="1" id="KW-0812">Transmembrane</keyword>
<evidence type="ECO:0000313" key="3">
    <source>
        <dbReference type="Proteomes" id="UP000472273"/>
    </source>
</evidence>
<keyword evidence="1" id="KW-0472">Membrane</keyword>
<evidence type="ECO:0000256" key="1">
    <source>
        <dbReference type="SAM" id="Phobius"/>
    </source>
</evidence>
<dbReference type="GeneTree" id="ENSGT00990000211662"/>
<reference evidence="2" key="1">
    <citation type="submission" date="2025-05" db="UniProtKB">
        <authorList>
            <consortium name="Ensembl"/>
        </authorList>
    </citation>
    <scope>IDENTIFICATION</scope>
</reference>
<proteinExistence type="predicted"/>
<dbReference type="Ensembl" id="ENSPTXT00000018285.1">
    <property type="protein sequence ID" value="ENSPTXP00000017753.1"/>
    <property type="gene ID" value="ENSPTXG00000012197.1"/>
</dbReference>
<accession>A0A670Z7D4</accession>
<evidence type="ECO:0000313" key="2">
    <source>
        <dbReference type="Ensembl" id="ENSPTXP00000017753.1"/>
    </source>
</evidence>
<keyword evidence="3" id="KW-1185">Reference proteome</keyword>
<protein>
    <submittedName>
        <fullName evidence="2">Uncharacterized protein</fullName>
    </submittedName>
</protein>
<keyword evidence="1" id="KW-1133">Transmembrane helix</keyword>
<organism evidence="2 3">
    <name type="scientific">Pseudonaja textilis</name>
    <name type="common">Eastern brown snake</name>
    <dbReference type="NCBI Taxonomy" id="8673"/>
    <lineage>
        <taxon>Eukaryota</taxon>
        <taxon>Metazoa</taxon>
        <taxon>Chordata</taxon>
        <taxon>Craniata</taxon>
        <taxon>Vertebrata</taxon>
        <taxon>Euteleostomi</taxon>
        <taxon>Lepidosauria</taxon>
        <taxon>Squamata</taxon>
        <taxon>Bifurcata</taxon>
        <taxon>Unidentata</taxon>
        <taxon>Episquamata</taxon>
        <taxon>Toxicofera</taxon>
        <taxon>Serpentes</taxon>
        <taxon>Colubroidea</taxon>
        <taxon>Elapidae</taxon>
        <taxon>Hydrophiinae</taxon>
        <taxon>Pseudonaja</taxon>
    </lineage>
</organism>